<gene>
    <name evidence="1" type="ORF">A9D14_05730</name>
</gene>
<proteinExistence type="predicted"/>
<evidence type="ECO:0008006" key="3">
    <source>
        <dbReference type="Google" id="ProtNLM"/>
    </source>
</evidence>
<dbReference type="Proteomes" id="UP000195807">
    <property type="component" value="Chromosome"/>
</dbReference>
<protein>
    <recommendedName>
        <fullName evidence="3">DUF4168 domain-containing protein</fullName>
    </recommendedName>
</protein>
<dbReference type="EMBL" id="CP019602">
    <property type="protein sequence ID" value="ARU15772.1"/>
    <property type="molecule type" value="Genomic_DNA"/>
</dbReference>
<name>A0A1Z1FAK5_9SPHN</name>
<reference evidence="1 2" key="1">
    <citation type="submission" date="2017-01" db="EMBL/GenBank/DDBJ databases">
        <title>Complete genome sequence of esterase-producing bacterium Croceicoccus marinus E4A9.</title>
        <authorList>
            <person name="Wu Y.-H."/>
            <person name="Cheng H."/>
            <person name="Xu L."/>
            <person name="Huo Y.-Y."/>
            <person name="Wang C.-S."/>
            <person name="Xu X.-W."/>
        </authorList>
    </citation>
    <scope>NUCLEOTIDE SEQUENCE [LARGE SCALE GENOMIC DNA]</scope>
    <source>
        <strain evidence="1 2">E4A9</strain>
    </source>
</reference>
<evidence type="ECO:0000313" key="1">
    <source>
        <dbReference type="EMBL" id="ARU15772.1"/>
    </source>
</evidence>
<keyword evidence="2" id="KW-1185">Reference proteome</keyword>
<dbReference type="AlphaFoldDB" id="A0A1Z1FAK5"/>
<sequence>MPHQSEGRSHPERVTVRRNRFIIENSALTLTIGMSGDIMRKVAFALVSALLMIVVGDALAPDAPAQSQPPDASSAEVPPVGEFGDVAAARFAPAALEMERIAASNSMAEEEQQAAMINAVRQVGRKLQGFHQIALAHQADTGLPQRIEVAAEQHVAEA</sequence>
<evidence type="ECO:0000313" key="2">
    <source>
        <dbReference type="Proteomes" id="UP000195807"/>
    </source>
</evidence>
<accession>A0A1Z1FAK5</accession>
<dbReference type="KEGG" id="cman:A9D14_05730"/>
<organism evidence="1 2">
    <name type="scientific">Croceicoccus marinus</name>
    <dbReference type="NCBI Taxonomy" id="450378"/>
    <lineage>
        <taxon>Bacteria</taxon>
        <taxon>Pseudomonadati</taxon>
        <taxon>Pseudomonadota</taxon>
        <taxon>Alphaproteobacteria</taxon>
        <taxon>Sphingomonadales</taxon>
        <taxon>Erythrobacteraceae</taxon>
        <taxon>Croceicoccus</taxon>
    </lineage>
</organism>